<evidence type="ECO:0000313" key="1">
    <source>
        <dbReference type="EMBL" id="THV07853.1"/>
    </source>
</evidence>
<dbReference type="EMBL" id="ML179036">
    <property type="protein sequence ID" value="THV07853.1"/>
    <property type="molecule type" value="Genomic_DNA"/>
</dbReference>
<organism evidence="1 2">
    <name type="scientific">Dendrothele bispora (strain CBS 962.96)</name>
    <dbReference type="NCBI Taxonomy" id="1314807"/>
    <lineage>
        <taxon>Eukaryota</taxon>
        <taxon>Fungi</taxon>
        <taxon>Dikarya</taxon>
        <taxon>Basidiomycota</taxon>
        <taxon>Agaricomycotina</taxon>
        <taxon>Agaricomycetes</taxon>
        <taxon>Agaricomycetidae</taxon>
        <taxon>Agaricales</taxon>
        <taxon>Agaricales incertae sedis</taxon>
        <taxon>Dendrothele</taxon>
    </lineage>
</organism>
<dbReference type="OrthoDB" id="630188at2759"/>
<dbReference type="AlphaFoldDB" id="A0A4S8MWW1"/>
<accession>A0A4S8MWW1</accession>
<name>A0A4S8MWW1_DENBC</name>
<keyword evidence="2" id="KW-1185">Reference proteome</keyword>
<protein>
    <submittedName>
        <fullName evidence="1">Uncharacterized protein</fullName>
    </submittedName>
</protein>
<proteinExistence type="predicted"/>
<sequence>MAAQERQNRRYEVADKKIYVLRRKKNVVERSGQAGTAIQSLVLFVIWNVTWIMGVKRPCKQGNVGNHPI</sequence>
<reference evidence="1 2" key="1">
    <citation type="journal article" date="2019" name="Nat. Ecol. Evol.">
        <title>Megaphylogeny resolves global patterns of mushroom evolution.</title>
        <authorList>
            <person name="Varga T."/>
            <person name="Krizsan K."/>
            <person name="Foldi C."/>
            <person name="Dima B."/>
            <person name="Sanchez-Garcia M."/>
            <person name="Sanchez-Ramirez S."/>
            <person name="Szollosi G.J."/>
            <person name="Szarkandi J.G."/>
            <person name="Papp V."/>
            <person name="Albert L."/>
            <person name="Andreopoulos W."/>
            <person name="Angelini C."/>
            <person name="Antonin V."/>
            <person name="Barry K.W."/>
            <person name="Bougher N.L."/>
            <person name="Buchanan P."/>
            <person name="Buyck B."/>
            <person name="Bense V."/>
            <person name="Catcheside P."/>
            <person name="Chovatia M."/>
            <person name="Cooper J."/>
            <person name="Damon W."/>
            <person name="Desjardin D."/>
            <person name="Finy P."/>
            <person name="Geml J."/>
            <person name="Haridas S."/>
            <person name="Hughes K."/>
            <person name="Justo A."/>
            <person name="Karasinski D."/>
            <person name="Kautmanova I."/>
            <person name="Kiss B."/>
            <person name="Kocsube S."/>
            <person name="Kotiranta H."/>
            <person name="LaButti K.M."/>
            <person name="Lechner B.E."/>
            <person name="Liimatainen K."/>
            <person name="Lipzen A."/>
            <person name="Lukacs Z."/>
            <person name="Mihaltcheva S."/>
            <person name="Morgado L.N."/>
            <person name="Niskanen T."/>
            <person name="Noordeloos M.E."/>
            <person name="Ohm R.A."/>
            <person name="Ortiz-Santana B."/>
            <person name="Ovrebo C."/>
            <person name="Racz N."/>
            <person name="Riley R."/>
            <person name="Savchenko A."/>
            <person name="Shiryaev A."/>
            <person name="Soop K."/>
            <person name="Spirin V."/>
            <person name="Szebenyi C."/>
            <person name="Tomsovsky M."/>
            <person name="Tulloss R.E."/>
            <person name="Uehling J."/>
            <person name="Grigoriev I.V."/>
            <person name="Vagvolgyi C."/>
            <person name="Papp T."/>
            <person name="Martin F.M."/>
            <person name="Miettinen O."/>
            <person name="Hibbett D.S."/>
            <person name="Nagy L.G."/>
        </authorList>
    </citation>
    <scope>NUCLEOTIDE SEQUENCE [LARGE SCALE GENOMIC DNA]</scope>
    <source>
        <strain evidence="1 2">CBS 962.96</strain>
    </source>
</reference>
<dbReference type="Proteomes" id="UP000297245">
    <property type="component" value="Unassembled WGS sequence"/>
</dbReference>
<evidence type="ECO:0000313" key="2">
    <source>
        <dbReference type="Proteomes" id="UP000297245"/>
    </source>
</evidence>
<gene>
    <name evidence="1" type="ORF">K435DRAFT_772214</name>
</gene>